<dbReference type="AlphaFoldDB" id="A0AAC8VIV7"/>
<reference evidence="1 2" key="1">
    <citation type="journal article" date="2014" name="Genome Announc.">
        <title>Comparative Genome Analysis of Two Isolates of the Fish Pathogen Piscirickettsia salmonis from Different Hosts Reveals Major Differences in Virulence-Associated Secretion Systems.</title>
        <authorList>
            <person name="Bohle H."/>
            <person name="Henriquez P."/>
            <person name="Grothusen H."/>
            <person name="Navas E."/>
            <person name="Sandoval A."/>
            <person name="Bustamante F."/>
            <person name="Bustos P."/>
            <person name="Mancilla M."/>
        </authorList>
    </citation>
    <scope>NUCLEOTIDE SEQUENCE [LARGE SCALE GENOMIC DNA]</scope>
    <source>
        <strain evidence="2">B1-32597</strain>
    </source>
</reference>
<evidence type="ECO:0000313" key="2">
    <source>
        <dbReference type="Proteomes" id="UP000029558"/>
    </source>
</evidence>
<protein>
    <submittedName>
        <fullName evidence="1">Uncharacterized protein</fullName>
    </submittedName>
</protein>
<gene>
    <name evidence="1" type="ORF">KU39_2127</name>
</gene>
<dbReference type="EMBL" id="CP012508">
    <property type="protein sequence ID" value="ALB23307.1"/>
    <property type="molecule type" value="Genomic_DNA"/>
</dbReference>
<proteinExistence type="predicted"/>
<accession>A0AAC8VIV7</accession>
<evidence type="ECO:0000313" key="1">
    <source>
        <dbReference type="EMBL" id="ALB23307.1"/>
    </source>
</evidence>
<name>A0AAC8VIV7_PISSA</name>
<dbReference type="Proteomes" id="UP000029558">
    <property type="component" value="Chromosome"/>
</dbReference>
<organism evidence="1 2">
    <name type="scientific">Piscirickettsia salmonis</name>
    <dbReference type="NCBI Taxonomy" id="1238"/>
    <lineage>
        <taxon>Bacteria</taxon>
        <taxon>Pseudomonadati</taxon>
        <taxon>Pseudomonadota</taxon>
        <taxon>Gammaproteobacteria</taxon>
        <taxon>Thiotrichales</taxon>
        <taxon>Piscirickettsiaceae</taxon>
        <taxon>Piscirickettsia</taxon>
    </lineage>
</organism>
<sequence>MPVSTADEITLKVRTDGDCEDNRGVRAEFIEKWWD</sequence>